<dbReference type="AlphaFoldDB" id="A0A9Q3HCY0"/>
<dbReference type="InterPro" id="IPR036397">
    <property type="entry name" value="RNaseH_sf"/>
</dbReference>
<dbReference type="EMBL" id="AVOT02014238">
    <property type="protein sequence ID" value="MBW0497530.1"/>
    <property type="molecule type" value="Genomic_DNA"/>
</dbReference>
<dbReference type="SUPFAM" id="SSF53098">
    <property type="entry name" value="Ribonuclease H-like"/>
    <property type="match status" value="1"/>
</dbReference>
<comment type="caution">
    <text evidence="1">The sequence shown here is derived from an EMBL/GenBank/DDBJ whole genome shotgun (WGS) entry which is preliminary data.</text>
</comment>
<evidence type="ECO:0000313" key="1">
    <source>
        <dbReference type="EMBL" id="MBW0497530.1"/>
    </source>
</evidence>
<proteinExistence type="predicted"/>
<dbReference type="Proteomes" id="UP000765509">
    <property type="component" value="Unassembled WGS sequence"/>
</dbReference>
<organism evidence="1 2">
    <name type="scientific">Austropuccinia psidii MF-1</name>
    <dbReference type="NCBI Taxonomy" id="1389203"/>
    <lineage>
        <taxon>Eukaryota</taxon>
        <taxon>Fungi</taxon>
        <taxon>Dikarya</taxon>
        <taxon>Basidiomycota</taxon>
        <taxon>Pucciniomycotina</taxon>
        <taxon>Pucciniomycetes</taxon>
        <taxon>Pucciniales</taxon>
        <taxon>Sphaerophragmiaceae</taxon>
        <taxon>Austropuccinia</taxon>
    </lineage>
</organism>
<gene>
    <name evidence="1" type="ORF">O181_037245</name>
</gene>
<protein>
    <recommendedName>
        <fullName evidence="3">Integrase catalytic domain-containing protein</fullName>
    </recommendedName>
</protein>
<dbReference type="OrthoDB" id="446925at2759"/>
<dbReference type="GO" id="GO:0003676">
    <property type="term" value="F:nucleic acid binding"/>
    <property type="evidence" value="ECO:0007669"/>
    <property type="project" value="InterPro"/>
</dbReference>
<keyword evidence="2" id="KW-1185">Reference proteome</keyword>
<evidence type="ECO:0000313" key="2">
    <source>
        <dbReference type="Proteomes" id="UP000765509"/>
    </source>
</evidence>
<accession>A0A9Q3HCY0</accession>
<reference evidence="1" key="1">
    <citation type="submission" date="2021-03" db="EMBL/GenBank/DDBJ databases">
        <title>Draft genome sequence of rust myrtle Austropuccinia psidii MF-1, a brazilian biotype.</title>
        <authorList>
            <person name="Quecine M.C."/>
            <person name="Pachon D.M.R."/>
            <person name="Bonatelli M.L."/>
            <person name="Correr F.H."/>
            <person name="Franceschini L.M."/>
            <person name="Leite T.F."/>
            <person name="Margarido G.R.A."/>
            <person name="Almeida C.A."/>
            <person name="Ferrarezi J.A."/>
            <person name="Labate C.A."/>
        </authorList>
    </citation>
    <scope>NUCLEOTIDE SEQUENCE</scope>
    <source>
        <strain evidence="1">MF-1</strain>
    </source>
</reference>
<dbReference type="InterPro" id="IPR012337">
    <property type="entry name" value="RNaseH-like_sf"/>
</dbReference>
<dbReference type="Gene3D" id="3.30.420.10">
    <property type="entry name" value="Ribonuclease H-like superfamily/Ribonuclease H"/>
    <property type="match status" value="1"/>
</dbReference>
<name>A0A9Q3HCY0_9BASI</name>
<evidence type="ECO:0008006" key="3">
    <source>
        <dbReference type="Google" id="ProtNLM"/>
    </source>
</evidence>
<sequence length="87" mass="10220">MDPVHIKAGRWKYLVVARDEFSGWPETMVLDRLMEKSVSEWLNSEWTFRYAAPKEVTIDGGAEFGKEIKEEVRRSGSRIRITTPHYF</sequence>